<evidence type="ECO:0000313" key="4">
    <source>
        <dbReference type="RefSeq" id="XP_016766391.2"/>
    </source>
</evidence>
<evidence type="ECO:0000256" key="1">
    <source>
        <dbReference type="SAM" id="Coils"/>
    </source>
</evidence>
<dbReference type="AlphaFoldDB" id="A0A7M7M0D4"/>
<dbReference type="OrthoDB" id="1884855at2759"/>
<evidence type="ECO:0000313" key="3">
    <source>
        <dbReference type="Proteomes" id="UP000005203"/>
    </source>
</evidence>
<keyword evidence="1" id="KW-0175">Coiled coil</keyword>
<organism evidence="2">
    <name type="scientific">Apis mellifera</name>
    <name type="common">Honeybee</name>
    <dbReference type="NCBI Taxonomy" id="7460"/>
    <lineage>
        <taxon>Eukaryota</taxon>
        <taxon>Metazoa</taxon>
        <taxon>Ecdysozoa</taxon>
        <taxon>Arthropoda</taxon>
        <taxon>Hexapoda</taxon>
        <taxon>Insecta</taxon>
        <taxon>Pterygota</taxon>
        <taxon>Neoptera</taxon>
        <taxon>Endopterygota</taxon>
        <taxon>Hymenoptera</taxon>
        <taxon>Apocrita</taxon>
        <taxon>Aculeata</taxon>
        <taxon>Apoidea</taxon>
        <taxon>Anthophila</taxon>
        <taxon>Apidae</taxon>
        <taxon>Apis</taxon>
    </lineage>
</organism>
<feature type="coiled-coil region" evidence="1">
    <location>
        <begin position="139"/>
        <end position="166"/>
    </location>
</feature>
<dbReference type="Proteomes" id="UP000005203">
    <property type="component" value="Linkage group LG2"/>
</dbReference>
<name>A0A7M7M0D4_APIME</name>
<protein>
    <submittedName>
        <fullName evidence="4">Uncharacterized protein LOC100578119 isoform X1</fullName>
    </submittedName>
</protein>
<reference evidence="4" key="2">
    <citation type="submission" date="2025-04" db="UniProtKB">
        <authorList>
            <consortium name="RefSeq"/>
        </authorList>
    </citation>
    <scope>IDENTIFICATION</scope>
    <source>
        <strain evidence="4">DH4</strain>
        <tissue evidence="4">Whole body</tissue>
    </source>
</reference>
<accession>A0A8B7KHE2</accession>
<proteinExistence type="predicted"/>
<keyword evidence="3" id="KW-1185">Reference proteome</keyword>
<dbReference type="RefSeq" id="XP_016766391.2">
    <property type="nucleotide sequence ID" value="XM_016910902.2"/>
</dbReference>
<dbReference type="EnsemblMetazoa" id="XM_016910902">
    <property type="protein sequence ID" value="XP_016766391"/>
    <property type="gene ID" value="LOC100578119"/>
</dbReference>
<sequence length="241" mass="28155">MLFDWLFLKQVKIPLRNSDAFTNAKGQRTLSYASRWTPCSFVNGRQGVIIGKMKYIVNERIHCTIKKMCETIEKAYKLNSEDLAVLKTNQKHLEKAYCKGAIPHLTNIKTIVKKCIAVPSNVLLEEDKCQRIQYNDTEFKNINQKLEDLQQRAKRATILNSILKEELQFLEQFPVTEENINKMCHVTKNIVQNPDVIEKMYQLVEDYNQFSTNFKTTSITTKMKYNTIDNLKCKEFDVNNL</sequence>
<accession>A0A7M7M0D4</accession>
<evidence type="ECO:0000313" key="2">
    <source>
        <dbReference type="EnsemblMetazoa" id="XP_016766391"/>
    </source>
</evidence>
<gene>
    <name evidence="2" type="primary">100578119</name>
    <name evidence="4" type="synonym">LOC100578119</name>
</gene>
<reference evidence="2" key="1">
    <citation type="submission" date="2021-01" db="UniProtKB">
        <authorList>
            <consortium name="EnsemblMetazoa"/>
        </authorList>
    </citation>
    <scope>IDENTIFICATION</scope>
    <source>
        <strain evidence="2">DH4</strain>
    </source>
</reference>